<feature type="domain" description="3D" evidence="4">
    <location>
        <begin position="203"/>
        <end position="262"/>
    </location>
</feature>
<dbReference type="InterPro" id="IPR036908">
    <property type="entry name" value="RlpA-like_sf"/>
</dbReference>
<dbReference type="InterPro" id="IPR010611">
    <property type="entry name" value="3D_dom"/>
</dbReference>
<gene>
    <name evidence="5" type="ORF">QYF49_18980</name>
</gene>
<name>A0ABT8EB00_9BACL</name>
<evidence type="ECO:0000313" key="5">
    <source>
        <dbReference type="EMBL" id="MDN4075057.1"/>
    </source>
</evidence>
<sequence>MMLKKLMGLLMMAVLCTGLFFPGHSSAALGSQMLSTGSSNSDVKQLQEYLMTKGVFPYHTATGYYGPITKGAVERFQEQSRLKVDGIAGSATISKIKVLRSGDMGKPVIELQRLLKAWNTYDSTVDGIYGDSTVSAVASFQKNQGITADGIAGPKTFSKLRQKSPSYSTRSFTVNSSAYTADCDGCSGKTRMGIDLQKYNDGKVIAVDPEVIPLGSKVVVEGYGTAIAADTGGGINGKMIDVFIPDHGDAINWGRKDVKVTVYEK</sequence>
<evidence type="ECO:0000259" key="3">
    <source>
        <dbReference type="Pfam" id="PF01471"/>
    </source>
</evidence>
<dbReference type="SUPFAM" id="SSF50685">
    <property type="entry name" value="Barwin-like endoglucanases"/>
    <property type="match status" value="1"/>
</dbReference>
<protein>
    <submittedName>
        <fullName evidence="5">Peptidoglycan-binding protein</fullName>
    </submittedName>
</protein>
<dbReference type="InterPro" id="IPR002477">
    <property type="entry name" value="Peptidoglycan-bd-like"/>
</dbReference>
<dbReference type="Gene3D" id="2.40.40.10">
    <property type="entry name" value="RlpA-like domain"/>
    <property type="match status" value="1"/>
</dbReference>
<dbReference type="PANTHER" id="PTHR39160">
    <property type="entry name" value="CELL WALL-BINDING PROTEIN YOCH"/>
    <property type="match status" value="1"/>
</dbReference>
<dbReference type="Proteomes" id="UP001168694">
    <property type="component" value="Unassembled WGS sequence"/>
</dbReference>
<feature type="signal peptide" evidence="2">
    <location>
        <begin position="1"/>
        <end position="27"/>
    </location>
</feature>
<evidence type="ECO:0000256" key="1">
    <source>
        <dbReference type="ARBA" id="ARBA00022729"/>
    </source>
</evidence>
<reference evidence="5" key="1">
    <citation type="submission" date="2023-06" db="EMBL/GenBank/DDBJ databases">
        <title>Draft Genome Sequences of Representative Paenibacillus Polymyxa, Bacillus cereus, Fictibacillus sp., and Brevibacillus agri Strains Isolated from Amazonian Dark Earth.</title>
        <authorList>
            <person name="Pellegrinetti T.A."/>
            <person name="Cunha I.C.M."/>
            <person name="Chaves M.G."/>
            <person name="Freitas A.S."/>
            <person name="Silva A.V.R."/>
            <person name="Tsai S.M."/>
            <person name="Mendes L.W."/>
        </authorList>
    </citation>
    <scope>NUCLEOTIDE SEQUENCE</scope>
    <source>
        <strain evidence="5">CENA-BCM004</strain>
    </source>
</reference>
<keyword evidence="1 2" id="KW-0732">Signal</keyword>
<evidence type="ECO:0000259" key="4">
    <source>
        <dbReference type="Pfam" id="PF06725"/>
    </source>
</evidence>
<dbReference type="Gene3D" id="1.10.101.10">
    <property type="entry name" value="PGBD-like superfamily/PGBD"/>
    <property type="match status" value="2"/>
</dbReference>
<accession>A0ABT8EB00</accession>
<dbReference type="CDD" id="cd22786">
    <property type="entry name" value="DPBB_YuiC-like"/>
    <property type="match status" value="1"/>
</dbReference>
<dbReference type="InterPro" id="IPR036365">
    <property type="entry name" value="PGBD-like_sf"/>
</dbReference>
<dbReference type="RefSeq" id="WP_290401173.1">
    <property type="nucleotide sequence ID" value="NZ_JAUHLN010000004.1"/>
</dbReference>
<feature type="chain" id="PRO_5045213454" evidence="2">
    <location>
        <begin position="28"/>
        <end position="265"/>
    </location>
</feature>
<feature type="domain" description="Peptidoglycan binding-like" evidence="3">
    <location>
        <begin position="105"/>
        <end position="160"/>
    </location>
</feature>
<dbReference type="Pfam" id="PF06725">
    <property type="entry name" value="3D"/>
    <property type="match status" value="1"/>
</dbReference>
<keyword evidence="6" id="KW-1185">Reference proteome</keyword>
<dbReference type="InterPro" id="IPR051933">
    <property type="entry name" value="Resuscitation_pf_RpfB"/>
</dbReference>
<dbReference type="SUPFAM" id="SSF47090">
    <property type="entry name" value="PGBD-like"/>
    <property type="match status" value="2"/>
</dbReference>
<evidence type="ECO:0000313" key="6">
    <source>
        <dbReference type="Proteomes" id="UP001168694"/>
    </source>
</evidence>
<dbReference type="PANTHER" id="PTHR39160:SF6">
    <property type="entry name" value="CELL WALL-BINDING PROTEIN YOCH"/>
    <property type="match status" value="1"/>
</dbReference>
<comment type="caution">
    <text evidence="5">The sequence shown here is derived from an EMBL/GenBank/DDBJ whole genome shotgun (WGS) entry which is preliminary data.</text>
</comment>
<evidence type="ECO:0000256" key="2">
    <source>
        <dbReference type="SAM" id="SignalP"/>
    </source>
</evidence>
<dbReference type="InterPro" id="IPR036366">
    <property type="entry name" value="PGBDSf"/>
</dbReference>
<dbReference type="Pfam" id="PF01471">
    <property type="entry name" value="PG_binding_1"/>
    <property type="match status" value="2"/>
</dbReference>
<proteinExistence type="predicted"/>
<dbReference type="EMBL" id="JAUHLN010000004">
    <property type="protein sequence ID" value="MDN4075057.1"/>
    <property type="molecule type" value="Genomic_DNA"/>
</dbReference>
<feature type="domain" description="Peptidoglycan binding-like" evidence="3">
    <location>
        <begin position="40"/>
        <end position="95"/>
    </location>
</feature>
<organism evidence="5 6">
    <name type="scientific">Fictibacillus terranigra</name>
    <dbReference type="NCBI Taxonomy" id="3058424"/>
    <lineage>
        <taxon>Bacteria</taxon>
        <taxon>Bacillati</taxon>
        <taxon>Bacillota</taxon>
        <taxon>Bacilli</taxon>
        <taxon>Bacillales</taxon>
        <taxon>Fictibacillaceae</taxon>
        <taxon>Fictibacillus</taxon>
    </lineage>
</organism>